<keyword evidence="3" id="KW-1185">Reference proteome</keyword>
<keyword evidence="2" id="KW-0472">Membrane</keyword>
<keyword evidence="2" id="KW-1133">Transmembrane helix</keyword>
<sequence>MEDNRSKILFNRAESNIILYFLTMIIGSIIIFLGYILSRYARHRNELDSTKDPYNENIREDVNTLDGPSTSANNINKRMKSKKRREVQQEFSHSWLSGTLKGHTSNVFNMSFSSNGKHLASCAEDAVFIWCTKNLASKARKSLRINLEYDYAIMIRWSPDGKAFIVHKAVQNIIEVYKVTKKMDGFIASATKVLEFPQKHIANPVGLDIACTGRYIISCSEENDLIIWDLKGQPLTTIELKLGSTHRARISPCGRFVTTSGFTPDVNVWEVVFSKSGEFKQVSKAFDLTGHSSGVYDVNYNADTSRMATLSKDGTYRYYNTKIEFEKGEDPHVLITGVWDVTTPANIAVSPNGEVLVITHGSSLSFYNTITGSLDNTIKDIFSNPITCVAFDALGEYVLVSGDKHIKIFRNVTGYRAAITSAKCKLKQRQTSATKERLEKIITDSKQFLQEMGEECSE</sequence>
<keyword evidence="2" id="KW-0812">Transmembrane</keyword>
<dbReference type="InterPro" id="IPR015943">
    <property type="entry name" value="WD40/YVTN_repeat-like_dom_sf"/>
</dbReference>
<dbReference type="SMART" id="SM00320">
    <property type="entry name" value="WD40"/>
    <property type="match status" value="5"/>
</dbReference>
<dbReference type="InterPro" id="IPR042410">
    <property type="entry name" value="WBSCR13"/>
</dbReference>
<dbReference type="InterPro" id="IPR001680">
    <property type="entry name" value="WD40_rpt"/>
</dbReference>
<dbReference type="PROSITE" id="PS50082">
    <property type="entry name" value="WD_REPEATS_2"/>
    <property type="match status" value="1"/>
</dbReference>
<dbReference type="Gene3D" id="2.130.10.10">
    <property type="entry name" value="YVTN repeat-like/Quinoprotein amine dehydrogenase"/>
    <property type="match status" value="3"/>
</dbReference>
<dbReference type="Pfam" id="PF00400">
    <property type="entry name" value="WD40"/>
    <property type="match status" value="3"/>
</dbReference>
<keyword evidence="1" id="KW-0853">WD repeat</keyword>
<evidence type="ECO:0000313" key="3">
    <source>
        <dbReference type="Proteomes" id="UP000694924"/>
    </source>
</evidence>
<evidence type="ECO:0000313" key="4">
    <source>
        <dbReference type="RefSeq" id="XP_015178089.1"/>
    </source>
</evidence>
<feature type="transmembrane region" description="Helical" evidence="2">
    <location>
        <begin position="17"/>
        <end position="37"/>
    </location>
</feature>
<feature type="repeat" description="WD" evidence="1">
    <location>
        <begin position="288"/>
        <end position="320"/>
    </location>
</feature>
<dbReference type="RefSeq" id="XP_015178089.1">
    <property type="nucleotide sequence ID" value="XM_015322603.1"/>
</dbReference>
<protein>
    <submittedName>
        <fullName evidence="4">Transducin beta-like protein 2 isoform X4</fullName>
    </submittedName>
</protein>
<name>A0ABM1ID02_POLDO</name>
<dbReference type="InterPro" id="IPR036322">
    <property type="entry name" value="WD40_repeat_dom_sf"/>
</dbReference>
<gene>
    <name evidence="4" type="primary">LOC107067262</name>
</gene>
<dbReference type="PANTHER" id="PTHR44321:SF1">
    <property type="entry name" value="TRANSDUCIN BETA-LIKE PROTEIN 2"/>
    <property type="match status" value="1"/>
</dbReference>
<dbReference type="PANTHER" id="PTHR44321">
    <property type="entry name" value="TRANSDUCIN BETA-LIKE PROTEIN 2"/>
    <property type="match status" value="1"/>
</dbReference>
<evidence type="ECO:0000256" key="2">
    <source>
        <dbReference type="SAM" id="Phobius"/>
    </source>
</evidence>
<dbReference type="SUPFAM" id="SSF50978">
    <property type="entry name" value="WD40 repeat-like"/>
    <property type="match status" value="1"/>
</dbReference>
<dbReference type="GeneID" id="107067262"/>
<evidence type="ECO:0000256" key="1">
    <source>
        <dbReference type="PROSITE-ProRule" id="PRU00221"/>
    </source>
</evidence>
<accession>A0ABM1ID02</accession>
<reference evidence="4" key="1">
    <citation type="submission" date="2025-08" db="UniProtKB">
        <authorList>
            <consortium name="RefSeq"/>
        </authorList>
    </citation>
    <scope>IDENTIFICATION</scope>
    <source>
        <tissue evidence="4">Whole body</tissue>
    </source>
</reference>
<proteinExistence type="predicted"/>
<organism evidence="3 4">
    <name type="scientific">Polistes dominula</name>
    <name type="common">European paper wasp</name>
    <name type="synonym">Vespa dominula</name>
    <dbReference type="NCBI Taxonomy" id="743375"/>
    <lineage>
        <taxon>Eukaryota</taxon>
        <taxon>Metazoa</taxon>
        <taxon>Ecdysozoa</taxon>
        <taxon>Arthropoda</taxon>
        <taxon>Hexapoda</taxon>
        <taxon>Insecta</taxon>
        <taxon>Pterygota</taxon>
        <taxon>Neoptera</taxon>
        <taxon>Endopterygota</taxon>
        <taxon>Hymenoptera</taxon>
        <taxon>Apocrita</taxon>
        <taxon>Aculeata</taxon>
        <taxon>Vespoidea</taxon>
        <taxon>Vespidae</taxon>
        <taxon>Polistinae</taxon>
        <taxon>Polistini</taxon>
        <taxon>Polistes</taxon>
    </lineage>
</organism>
<dbReference type="Proteomes" id="UP000694924">
    <property type="component" value="Unplaced"/>
</dbReference>